<name>A0ABV8MTL6_9NEIS</name>
<organism evidence="1 2">
    <name type="scientific">Chitinimonas lacunae</name>
    <dbReference type="NCBI Taxonomy" id="1963018"/>
    <lineage>
        <taxon>Bacteria</taxon>
        <taxon>Pseudomonadati</taxon>
        <taxon>Pseudomonadota</taxon>
        <taxon>Betaproteobacteria</taxon>
        <taxon>Neisseriales</taxon>
        <taxon>Chitinibacteraceae</taxon>
        <taxon>Chitinimonas</taxon>
    </lineage>
</organism>
<dbReference type="EMBL" id="JBHSBU010000001">
    <property type="protein sequence ID" value="MFC4161658.1"/>
    <property type="molecule type" value="Genomic_DNA"/>
</dbReference>
<evidence type="ECO:0000313" key="1">
    <source>
        <dbReference type="EMBL" id="MFC4161658.1"/>
    </source>
</evidence>
<dbReference type="NCBIfam" id="NF008362">
    <property type="entry name" value="PRK11152.1"/>
    <property type="match status" value="1"/>
</dbReference>
<dbReference type="Gene3D" id="3.30.70.260">
    <property type="match status" value="1"/>
</dbReference>
<proteinExistence type="predicted"/>
<keyword evidence="2" id="KW-1185">Reference proteome</keyword>
<gene>
    <name evidence="1" type="primary">ilvM</name>
    <name evidence="1" type="ORF">ACFOW7_20190</name>
</gene>
<dbReference type="EC" id="2.2.1.6" evidence="1"/>
<accession>A0ABV8MTL6</accession>
<dbReference type="InterPro" id="IPR045865">
    <property type="entry name" value="ACT-like_dom_sf"/>
</dbReference>
<dbReference type="Pfam" id="PF13710">
    <property type="entry name" value="ACT_5"/>
    <property type="match status" value="1"/>
</dbReference>
<dbReference type="GO" id="GO:0003984">
    <property type="term" value="F:acetolactate synthase activity"/>
    <property type="evidence" value="ECO:0007669"/>
    <property type="project" value="UniProtKB-EC"/>
</dbReference>
<sequence>MASSLQLSLDNQVGALERLLRVTRHRGFQVRHFAADYQNRADRIEVSMQVESGRPLMNLIAQLAKQVEVRSLQVKHSPVRVQ</sequence>
<protein>
    <submittedName>
        <fullName evidence="1">Acetolactate synthase 2 small subunit</fullName>
        <ecNumber evidence="1">2.2.1.6</ecNumber>
    </submittedName>
</protein>
<dbReference type="Proteomes" id="UP001595791">
    <property type="component" value="Unassembled WGS sequence"/>
</dbReference>
<keyword evidence="1" id="KW-0808">Transferase</keyword>
<dbReference type="SUPFAM" id="SSF55021">
    <property type="entry name" value="ACT-like"/>
    <property type="match status" value="1"/>
</dbReference>
<evidence type="ECO:0000313" key="2">
    <source>
        <dbReference type="Proteomes" id="UP001595791"/>
    </source>
</evidence>
<reference evidence="2" key="1">
    <citation type="journal article" date="2019" name="Int. J. Syst. Evol. Microbiol.">
        <title>The Global Catalogue of Microorganisms (GCM) 10K type strain sequencing project: providing services to taxonomists for standard genome sequencing and annotation.</title>
        <authorList>
            <consortium name="The Broad Institute Genomics Platform"/>
            <consortium name="The Broad Institute Genome Sequencing Center for Infectious Disease"/>
            <person name="Wu L."/>
            <person name="Ma J."/>
        </authorList>
    </citation>
    <scope>NUCLEOTIDE SEQUENCE [LARGE SCALE GENOMIC DNA]</scope>
    <source>
        <strain evidence="2">LMG 29894</strain>
    </source>
</reference>
<comment type="caution">
    <text evidence="1">The sequence shown here is derived from an EMBL/GenBank/DDBJ whole genome shotgun (WGS) entry which is preliminary data.</text>
</comment>
<dbReference type="RefSeq" id="WP_378167847.1">
    <property type="nucleotide sequence ID" value="NZ_JBHSBU010000001.1"/>
</dbReference>